<dbReference type="SMART" id="SM00487">
    <property type="entry name" value="DEXDc"/>
    <property type="match status" value="1"/>
</dbReference>
<dbReference type="GO" id="GO:0004386">
    <property type="term" value="F:helicase activity"/>
    <property type="evidence" value="ECO:0007669"/>
    <property type="project" value="UniProtKB-KW"/>
</dbReference>
<evidence type="ECO:0000256" key="3">
    <source>
        <dbReference type="ARBA" id="ARBA00022806"/>
    </source>
</evidence>
<keyword evidence="2" id="KW-0378">Hydrolase</keyword>
<dbReference type="PROSITE" id="PS51194">
    <property type="entry name" value="HELICASE_CTER"/>
    <property type="match status" value="1"/>
</dbReference>
<gene>
    <name evidence="7" type="ORF">RUN39_v1_230002</name>
</gene>
<dbReference type="GO" id="GO:0003676">
    <property type="term" value="F:nucleic acid binding"/>
    <property type="evidence" value="ECO:0007669"/>
    <property type="project" value="InterPro"/>
</dbReference>
<dbReference type="GO" id="GO:0004197">
    <property type="term" value="F:cysteine-type endopeptidase activity"/>
    <property type="evidence" value="ECO:0007669"/>
    <property type="project" value="InterPro"/>
</dbReference>
<proteinExistence type="predicted"/>
<evidence type="ECO:0000259" key="5">
    <source>
        <dbReference type="PROSITE" id="PS51192"/>
    </source>
</evidence>
<dbReference type="SUPFAM" id="SSF52540">
    <property type="entry name" value="P-loop containing nucleoside triphosphate hydrolases"/>
    <property type="match status" value="1"/>
</dbReference>
<evidence type="ECO:0000256" key="4">
    <source>
        <dbReference type="ARBA" id="ARBA00022840"/>
    </source>
</evidence>
<feature type="domain" description="Helicase ATP-binding" evidence="5">
    <location>
        <begin position="293"/>
        <end position="465"/>
    </location>
</feature>
<dbReference type="InterPro" id="IPR014001">
    <property type="entry name" value="Helicase_ATP-bd"/>
</dbReference>
<sequence length="1013" mass="108968">MAIKAIFVGINKHLDTSMPELGGARRDATALWALFTDTIEGLSGRLLVDEAATHAEVSGAMLGTLAAASADDVVVIAFAGHGSPDGNLVLFDTNAGDLAGTALSMAGLADTFKATKARAVLCILDCCFSGQAPARVLETVARPRNAFALTGIYGEGRILLTACATNESAWEQPGTGHGLLTHAVIEALTGTVGDSVSFPEIAGEIIRLARVEAERISVTQTPVFLGSVQGGLTFPTLKRGDNYAAAFPTRAVHQMSGSLAEFSAHGFPPEIVERWATDFPQSLNALQLKAVNEFGVLSGNSLLVVAPTSSGKTMVGEVAAIQAVTSGKKAAFLLPYRALVNEKFEEFTERYSAAGLRVVRCSGDATDGIGPVLAGRYDLGFFTYETFLNLALGSPRLLNQLGLVVLDEGQFITDPQRGITVELIFSLLLRARQHGIEPQLVILSAVIGNLNSFDRWLGVPLLLSRERPVPLIEGVLDRRGTFQYVDTDGTTKTEALLPSHCIVQRRDKPSSQDVIVPLAQQLVGQGEKLLVFRNKRGPAQGCAKYLAKELGLPPASAILDALPTQDLTGASQDLRECLAGGTAFHNTNLLRAEREAVERGYRSSTGGIHALVATTTLAAGINTPASTVVLAENEFVGEDGRQFTVAEYKNMAGRAGRLGFNETGKAIILADTPMERAQLFQRYVLGVPEDVRSSFQQRDLPTWTLRLLCQVRGVRADEIPGLLVNTFGGYSASRANPQWVAMVERDVTALVERLLQAGLAEREGDLIHLTLLGRACGASSLSFESSLRLVELMGRLNVAQTPPSHILAMVQVLDELDAIYTPVMKKGQSESVRSGEVAQRFGQQMPQMLQRYCRDQIEFWARCKRAALLHDWIEGTPVDVLEKRYSTTPFGGAIGYGNIIGIADATRFHLRSAHQILATLFPDQPDFLQGLDEILQRLEFGLPSDALPLTKVPVRLTRGQYLALLSAGVRNAEDLNNLDDDRLRQCVGLSAATLLRPRDAIAGAALYAQGGNQ</sequence>
<reference evidence="7" key="1">
    <citation type="submission" date="2015-10" db="EMBL/GenBank/DDBJ databases">
        <authorList>
            <person name="Gilbert D.G."/>
        </authorList>
    </citation>
    <scope>NUCLEOTIDE SEQUENCE</scope>
    <source>
        <strain evidence="7">Phyl III-seqv23</strain>
    </source>
</reference>
<name>A0A0S4TNW9_RALSL</name>
<dbReference type="InterPro" id="IPR050474">
    <property type="entry name" value="Hel308_SKI2-like"/>
</dbReference>
<dbReference type="SUPFAM" id="SSF158702">
    <property type="entry name" value="Sec63 N-terminal domain-like"/>
    <property type="match status" value="1"/>
</dbReference>
<dbReference type="InterPro" id="IPR011545">
    <property type="entry name" value="DEAD/DEAH_box_helicase_dom"/>
</dbReference>
<protein>
    <submittedName>
        <fullName evidence="7">DEAD/DEAH box helicase domain protein</fullName>
    </submittedName>
</protein>
<dbReference type="Pfam" id="PF00271">
    <property type="entry name" value="Helicase_C"/>
    <property type="match status" value="1"/>
</dbReference>
<dbReference type="EMBL" id="LN899819">
    <property type="protein sequence ID" value="CUV11746.1"/>
    <property type="molecule type" value="Genomic_DNA"/>
</dbReference>
<dbReference type="PANTHER" id="PTHR47961">
    <property type="entry name" value="DNA POLYMERASE THETA, PUTATIVE (AFU_ORTHOLOGUE AFUA_1G05260)-RELATED"/>
    <property type="match status" value="1"/>
</dbReference>
<dbReference type="GO" id="GO:0005524">
    <property type="term" value="F:ATP binding"/>
    <property type="evidence" value="ECO:0007669"/>
    <property type="project" value="UniProtKB-KW"/>
</dbReference>
<dbReference type="AlphaFoldDB" id="A0A0S4TNW9"/>
<dbReference type="PATRIC" id="fig|305.106.peg.656"/>
<dbReference type="InterPro" id="IPR029030">
    <property type="entry name" value="Caspase-like_dom_sf"/>
</dbReference>
<keyword evidence="4" id="KW-0067">ATP-binding</keyword>
<dbReference type="GO" id="GO:0006508">
    <property type="term" value="P:proteolysis"/>
    <property type="evidence" value="ECO:0007669"/>
    <property type="project" value="InterPro"/>
</dbReference>
<keyword evidence="1" id="KW-0547">Nucleotide-binding</keyword>
<dbReference type="InterPro" id="IPR027417">
    <property type="entry name" value="P-loop_NTPase"/>
</dbReference>
<dbReference type="Pfam" id="PF00656">
    <property type="entry name" value="Peptidase_C14"/>
    <property type="match status" value="1"/>
</dbReference>
<evidence type="ECO:0000256" key="2">
    <source>
        <dbReference type="ARBA" id="ARBA00022801"/>
    </source>
</evidence>
<dbReference type="PANTHER" id="PTHR47961:SF1">
    <property type="entry name" value="ATP-DEPENDENT HELICASE MJ1401-RELATED"/>
    <property type="match status" value="1"/>
</dbReference>
<dbReference type="Gene3D" id="1.10.3380.20">
    <property type="match status" value="1"/>
</dbReference>
<evidence type="ECO:0000259" key="6">
    <source>
        <dbReference type="PROSITE" id="PS51194"/>
    </source>
</evidence>
<organism evidence="7">
    <name type="scientific">Ralstonia solanacearum</name>
    <name type="common">Pseudomonas solanacearum</name>
    <dbReference type="NCBI Taxonomy" id="305"/>
    <lineage>
        <taxon>Bacteria</taxon>
        <taxon>Pseudomonadati</taxon>
        <taxon>Pseudomonadota</taxon>
        <taxon>Betaproteobacteria</taxon>
        <taxon>Burkholderiales</taxon>
        <taxon>Burkholderiaceae</taxon>
        <taxon>Ralstonia</taxon>
        <taxon>Ralstonia solanacearum species complex</taxon>
    </lineage>
</organism>
<dbReference type="CDD" id="cd17921">
    <property type="entry name" value="DEXHc_Ski2"/>
    <property type="match status" value="1"/>
</dbReference>
<dbReference type="CDD" id="cd18795">
    <property type="entry name" value="SF2_C_Ski2"/>
    <property type="match status" value="1"/>
</dbReference>
<dbReference type="SUPFAM" id="SSF52129">
    <property type="entry name" value="Caspase-like"/>
    <property type="match status" value="1"/>
</dbReference>
<dbReference type="Gene3D" id="3.40.50.300">
    <property type="entry name" value="P-loop containing nucleotide triphosphate hydrolases"/>
    <property type="match status" value="2"/>
</dbReference>
<accession>A0A0S4TNW9</accession>
<dbReference type="InterPro" id="IPR001650">
    <property type="entry name" value="Helicase_C-like"/>
</dbReference>
<evidence type="ECO:0000256" key="1">
    <source>
        <dbReference type="ARBA" id="ARBA00022741"/>
    </source>
</evidence>
<keyword evidence="3 7" id="KW-0347">Helicase</keyword>
<evidence type="ECO:0000313" key="7">
    <source>
        <dbReference type="EMBL" id="CUV11746.1"/>
    </source>
</evidence>
<dbReference type="InterPro" id="IPR011600">
    <property type="entry name" value="Pept_C14_caspase"/>
</dbReference>
<dbReference type="PROSITE" id="PS51192">
    <property type="entry name" value="HELICASE_ATP_BIND_1"/>
    <property type="match status" value="1"/>
</dbReference>
<dbReference type="Gene3D" id="3.40.50.1460">
    <property type="match status" value="1"/>
</dbReference>
<dbReference type="SMART" id="SM00490">
    <property type="entry name" value="HELICc"/>
    <property type="match status" value="1"/>
</dbReference>
<dbReference type="Pfam" id="PF00270">
    <property type="entry name" value="DEAD"/>
    <property type="match status" value="1"/>
</dbReference>
<feature type="domain" description="Helicase C-terminal" evidence="6">
    <location>
        <begin position="510"/>
        <end position="708"/>
    </location>
</feature>